<dbReference type="Pfam" id="PF20056">
    <property type="entry name" value="DUF6455"/>
    <property type="match status" value="1"/>
</dbReference>
<sequence>MGIFERANRHSHLMGEMMRQTGVDLSSESGILLGRDLRAAVHACAGCNAEKQCESWLAEGHQNAEPPDFCRNADLFRKLGRRD</sequence>
<keyword evidence="3" id="KW-1185">Reference proteome</keyword>
<evidence type="ECO:0000313" key="2">
    <source>
        <dbReference type="EMBL" id="MYZ50057.1"/>
    </source>
</evidence>
<evidence type="ECO:0000259" key="1">
    <source>
        <dbReference type="Pfam" id="PF20056"/>
    </source>
</evidence>
<dbReference type="EMBL" id="SPKJ01000117">
    <property type="protein sequence ID" value="MYZ50057.1"/>
    <property type="molecule type" value="Genomic_DNA"/>
</dbReference>
<comment type="caution">
    <text evidence="2">The sequence shown here is derived from an EMBL/GenBank/DDBJ whole genome shotgun (WGS) entry which is preliminary data.</text>
</comment>
<reference evidence="2" key="1">
    <citation type="submission" date="2019-03" db="EMBL/GenBank/DDBJ databases">
        <title>Afifella sp. nov., isolated from activated sludge.</title>
        <authorList>
            <person name="Li Q."/>
            <person name="Liu Y."/>
        </authorList>
    </citation>
    <scope>NUCLEOTIDE SEQUENCE</scope>
    <source>
        <strain evidence="2">L72</strain>
    </source>
</reference>
<dbReference type="AlphaFoldDB" id="A0A964T8Y2"/>
<dbReference type="OrthoDB" id="7961152at2"/>
<protein>
    <recommendedName>
        <fullName evidence="1">DUF6455 domain-containing protein</fullName>
    </recommendedName>
</protein>
<accession>A0A964T8Y2</accession>
<feature type="domain" description="DUF6455" evidence="1">
    <location>
        <begin position="1"/>
        <end position="80"/>
    </location>
</feature>
<dbReference type="RefSeq" id="WP_161142390.1">
    <property type="nucleotide sequence ID" value="NZ_SPKJ01000117.1"/>
</dbReference>
<organism evidence="2 3">
    <name type="scientific">Propylenella binzhouense</name>
    <dbReference type="NCBI Taxonomy" id="2555902"/>
    <lineage>
        <taxon>Bacteria</taxon>
        <taxon>Pseudomonadati</taxon>
        <taxon>Pseudomonadota</taxon>
        <taxon>Alphaproteobacteria</taxon>
        <taxon>Hyphomicrobiales</taxon>
        <taxon>Propylenellaceae</taxon>
        <taxon>Propylenella</taxon>
    </lineage>
</organism>
<name>A0A964T8Y2_9HYPH</name>
<dbReference type="Proteomes" id="UP000773614">
    <property type="component" value="Unassembled WGS sequence"/>
</dbReference>
<evidence type="ECO:0000313" key="3">
    <source>
        <dbReference type="Proteomes" id="UP000773614"/>
    </source>
</evidence>
<proteinExistence type="predicted"/>
<dbReference type="InterPro" id="IPR045601">
    <property type="entry name" value="DUF6455"/>
</dbReference>
<gene>
    <name evidence="2" type="ORF">E4O86_20330</name>
</gene>